<dbReference type="InterPro" id="IPR050267">
    <property type="entry name" value="Anti-sigma-factor_SerPK"/>
</dbReference>
<dbReference type="PANTHER" id="PTHR35526:SF3">
    <property type="entry name" value="ANTI-SIGMA-F FACTOR RSBW"/>
    <property type="match status" value="1"/>
</dbReference>
<dbReference type="SUPFAM" id="SSF55874">
    <property type="entry name" value="ATPase domain of HSP90 chaperone/DNA topoisomerase II/histidine kinase"/>
    <property type="match status" value="1"/>
</dbReference>
<dbReference type="InterPro" id="IPR003594">
    <property type="entry name" value="HATPase_dom"/>
</dbReference>
<evidence type="ECO:0000256" key="1">
    <source>
        <dbReference type="ARBA" id="ARBA00022527"/>
    </source>
</evidence>
<dbReference type="CDD" id="cd16936">
    <property type="entry name" value="HATPase_RsbW-like"/>
    <property type="match status" value="1"/>
</dbReference>
<feature type="domain" description="Histidine kinase/HSP90-like ATPase" evidence="2">
    <location>
        <begin position="27"/>
        <end position="134"/>
    </location>
</feature>
<evidence type="ECO:0000313" key="3">
    <source>
        <dbReference type="EMBL" id="TWF73664.1"/>
    </source>
</evidence>
<keyword evidence="4" id="KW-1185">Reference proteome</keyword>
<dbReference type="Proteomes" id="UP000317940">
    <property type="component" value="Unassembled WGS sequence"/>
</dbReference>
<organism evidence="3 4">
    <name type="scientific">Kitasatospora viridis</name>
    <dbReference type="NCBI Taxonomy" id="281105"/>
    <lineage>
        <taxon>Bacteria</taxon>
        <taxon>Bacillati</taxon>
        <taxon>Actinomycetota</taxon>
        <taxon>Actinomycetes</taxon>
        <taxon>Kitasatosporales</taxon>
        <taxon>Streptomycetaceae</taxon>
        <taxon>Kitasatospora</taxon>
    </lineage>
</organism>
<keyword evidence="1" id="KW-0723">Serine/threonine-protein kinase</keyword>
<dbReference type="EMBL" id="VIWT01000005">
    <property type="protein sequence ID" value="TWF73664.1"/>
    <property type="molecule type" value="Genomic_DNA"/>
</dbReference>
<name>A0A561SFL5_9ACTN</name>
<dbReference type="OrthoDB" id="3872536at2"/>
<dbReference type="PANTHER" id="PTHR35526">
    <property type="entry name" value="ANTI-SIGMA-F FACTOR RSBW-RELATED"/>
    <property type="match status" value="1"/>
</dbReference>
<accession>A0A561SFL5</accession>
<evidence type="ECO:0000259" key="2">
    <source>
        <dbReference type="Pfam" id="PF13581"/>
    </source>
</evidence>
<evidence type="ECO:0000313" key="4">
    <source>
        <dbReference type="Proteomes" id="UP000317940"/>
    </source>
</evidence>
<dbReference type="InterPro" id="IPR036890">
    <property type="entry name" value="HATPase_C_sf"/>
</dbReference>
<dbReference type="GO" id="GO:0004674">
    <property type="term" value="F:protein serine/threonine kinase activity"/>
    <property type="evidence" value="ECO:0007669"/>
    <property type="project" value="UniProtKB-KW"/>
</dbReference>
<dbReference type="AlphaFoldDB" id="A0A561SFL5"/>
<sequence length="147" mass="15967">MPEMPNDLLVLPLTATCWLPRSKRAPALARRRLRDLLAGVAGGLRFVDVGELLVSELVTNAWQHGTVPGQRIWAGFEVDHERLYIAVEDASSTEPLVRPMTIGQEAGRGLLIVDQLAREWGCSPREGVGKRVWAVVGPTPGGAEPAQ</sequence>
<proteinExistence type="predicted"/>
<dbReference type="Pfam" id="PF13581">
    <property type="entry name" value="HATPase_c_2"/>
    <property type="match status" value="1"/>
</dbReference>
<reference evidence="3 4" key="1">
    <citation type="submission" date="2019-06" db="EMBL/GenBank/DDBJ databases">
        <title>Sequencing the genomes of 1000 actinobacteria strains.</title>
        <authorList>
            <person name="Klenk H.-P."/>
        </authorList>
    </citation>
    <scope>NUCLEOTIDE SEQUENCE [LARGE SCALE GENOMIC DNA]</scope>
    <source>
        <strain evidence="3 4">DSM 44826</strain>
    </source>
</reference>
<gene>
    <name evidence="3" type="ORF">FHX73_15280</name>
</gene>
<keyword evidence="1" id="KW-0808">Transferase</keyword>
<protein>
    <submittedName>
        <fullName evidence="3">Anti-sigma regulatory factor (Ser/Thr protein kinase)</fullName>
    </submittedName>
</protein>
<dbReference type="Gene3D" id="3.30.565.10">
    <property type="entry name" value="Histidine kinase-like ATPase, C-terminal domain"/>
    <property type="match status" value="1"/>
</dbReference>
<comment type="caution">
    <text evidence="3">The sequence shown here is derived from an EMBL/GenBank/DDBJ whole genome shotgun (WGS) entry which is preliminary data.</text>
</comment>
<keyword evidence="1" id="KW-0418">Kinase</keyword>